<feature type="signal peptide" evidence="1">
    <location>
        <begin position="1"/>
        <end position="21"/>
    </location>
</feature>
<comment type="caution">
    <text evidence="2">The sequence shown here is derived from an EMBL/GenBank/DDBJ whole genome shotgun (WGS) entry which is preliminary data.</text>
</comment>
<feature type="chain" id="PRO_5026083933" description="Secreted protein" evidence="1">
    <location>
        <begin position="22"/>
        <end position="126"/>
    </location>
</feature>
<name>A0A6G3QSU9_9ACTN</name>
<sequence length="126" mass="13649">MAMVAAIAGTGLVYSGSTASAATCYGGAIDYSKPKSVGTLPHAGHYYATTSRCGDINLRSNTNRYVRVCFYKYVPSKGSFTLNYCQSDYTLTTAGKWTVIATNVKDNTVFHYRFRSSARSTGQTAH</sequence>
<protein>
    <recommendedName>
        <fullName evidence="3">Secreted protein</fullName>
    </recommendedName>
</protein>
<evidence type="ECO:0000256" key="1">
    <source>
        <dbReference type="SAM" id="SignalP"/>
    </source>
</evidence>
<evidence type="ECO:0000313" key="2">
    <source>
        <dbReference type="EMBL" id="NEA86573.1"/>
    </source>
</evidence>
<proteinExistence type="predicted"/>
<keyword evidence="1" id="KW-0732">Signal</keyword>
<reference evidence="2" key="1">
    <citation type="submission" date="2020-01" db="EMBL/GenBank/DDBJ databases">
        <title>Insect and environment-associated Actinomycetes.</title>
        <authorList>
            <person name="Currrie C."/>
            <person name="Chevrette M."/>
            <person name="Carlson C."/>
            <person name="Stubbendieck R."/>
            <person name="Wendt-Pienkowski E."/>
        </authorList>
    </citation>
    <scope>NUCLEOTIDE SEQUENCE</scope>
    <source>
        <strain evidence="2">SID14436</strain>
    </source>
</reference>
<organism evidence="2">
    <name type="scientific">Streptomyces sp. SID14436</name>
    <dbReference type="NCBI Taxonomy" id="2706070"/>
    <lineage>
        <taxon>Bacteria</taxon>
        <taxon>Bacillati</taxon>
        <taxon>Actinomycetota</taxon>
        <taxon>Actinomycetes</taxon>
        <taxon>Kitasatosporales</taxon>
        <taxon>Streptomycetaceae</taxon>
        <taxon>Streptomyces</taxon>
    </lineage>
</organism>
<dbReference type="EMBL" id="JAAGMD010000300">
    <property type="protein sequence ID" value="NEA86573.1"/>
    <property type="molecule type" value="Genomic_DNA"/>
</dbReference>
<dbReference type="AlphaFoldDB" id="A0A6G3QSU9"/>
<accession>A0A6G3QSU9</accession>
<gene>
    <name evidence="2" type="ORF">G3I53_11070</name>
</gene>
<evidence type="ECO:0008006" key="3">
    <source>
        <dbReference type="Google" id="ProtNLM"/>
    </source>
</evidence>